<comment type="caution">
    <text evidence="1">The sequence shown here is derived from an EMBL/GenBank/DDBJ whole genome shotgun (WGS) entry which is preliminary data.</text>
</comment>
<keyword evidence="1" id="KW-0347">Helicase</keyword>
<dbReference type="STRING" id="4795.A0A225W3L6"/>
<dbReference type="OrthoDB" id="127066at2759"/>
<keyword evidence="1" id="KW-0378">Hydrolase</keyword>
<dbReference type="Proteomes" id="UP000198211">
    <property type="component" value="Unassembled WGS sequence"/>
</dbReference>
<protein>
    <submittedName>
        <fullName evidence="1">Helitron helicase</fullName>
    </submittedName>
</protein>
<accession>A0A225W3L6</accession>
<dbReference type="AlphaFoldDB" id="A0A225W3L6"/>
<dbReference type="EMBL" id="NBNE01002030">
    <property type="protein sequence ID" value="OWZ11778.1"/>
    <property type="molecule type" value="Genomic_DNA"/>
</dbReference>
<reference evidence="2" key="1">
    <citation type="submission" date="2017-03" db="EMBL/GenBank/DDBJ databases">
        <title>Phytopthora megakarya and P. palmivora, two closely related causual agents of cacao black pod achieved similar genome size and gene model numbers by different mechanisms.</title>
        <authorList>
            <person name="Ali S."/>
            <person name="Shao J."/>
            <person name="Larry D.J."/>
            <person name="Kronmiller B."/>
            <person name="Shen D."/>
            <person name="Strem M.D."/>
            <person name="Melnick R.L."/>
            <person name="Guiltinan M.J."/>
            <person name="Tyler B.M."/>
            <person name="Meinhardt L.W."/>
            <person name="Bailey B.A."/>
        </authorList>
    </citation>
    <scope>NUCLEOTIDE SEQUENCE [LARGE SCALE GENOMIC DNA]</scope>
    <source>
        <strain evidence="2">zdho120</strain>
    </source>
</reference>
<keyword evidence="1" id="KW-0547">Nucleotide-binding</keyword>
<gene>
    <name evidence="1" type="ORF">PHMEG_00015155</name>
</gene>
<organism evidence="1 2">
    <name type="scientific">Phytophthora megakarya</name>
    <dbReference type="NCBI Taxonomy" id="4795"/>
    <lineage>
        <taxon>Eukaryota</taxon>
        <taxon>Sar</taxon>
        <taxon>Stramenopiles</taxon>
        <taxon>Oomycota</taxon>
        <taxon>Peronosporomycetes</taxon>
        <taxon>Peronosporales</taxon>
        <taxon>Peronosporaceae</taxon>
        <taxon>Phytophthora</taxon>
    </lineage>
</organism>
<dbReference type="PANTHER" id="PTHR45786">
    <property type="entry name" value="DNA BINDING PROTEIN-LIKE"/>
    <property type="match status" value="1"/>
</dbReference>
<name>A0A225W3L6_9STRA</name>
<dbReference type="GO" id="GO:0004386">
    <property type="term" value="F:helicase activity"/>
    <property type="evidence" value="ECO:0007669"/>
    <property type="project" value="UniProtKB-KW"/>
</dbReference>
<sequence length="222" mass="24963">MITAYNSAFGMVSAGESDGKGHIGPVREDRSVQGGRGIYTYRMPGEFSHYLGSSIPPIDRSKGEMRSPTFAQIYVVDEDIRKRAERRTGIFSGLDQEILMPLHMMLTECNPYVGQFISHGVKIRKDIVEGKETVNLTLHLHADKRRPGTTNLPTVSEVGVVMVDDGNSRNRWDLIVYPQQCGLFRTFESNPMYDQLMYPLLFPMGEHGCTNGKKICQRCQAV</sequence>
<keyword evidence="2" id="KW-1185">Reference proteome</keyword>
<proteinExistence type="predicted"/>
<evidence type="ECO:0000313" key="2">
    <source>
        <dbReference type="Proteomes" id="UP000198211"/>
    </source>
</evidence>
<dbReference type="PANTHER" id="PTHR45786:SF74">
    <property type="entry name" value="ATP-DEPENDENT DNA HELICASE"/>
    <property type="match status" value="1"/>
</dbReference>
<evidence type="ECO:0000313" key="1">
    <source>
        <dbReference type="EMBL" id="OWZ11778.1"/>
    </source>
</evidence>
<keyword evidence="1" id="KW-0067">ATP-binding</keyword>